<evidence type="ECO:0000256" key="3">
    <source>
        <dbReference type="ARBA" id="ARBA00022475"/>
    </source>
</evidence>
<dbReference type="SUPFAM" id="SSF49313">
    <property type="entry name" value="Cadherin-like"/>
    <property type="match status" value="5"/>
</dbReference>
<dbReference type="GO" id="GO:0008013">
    <property type="term" value="F:beta-catenin binding"/>
    <property type="evidence" value="ECO:0007669"/>
    <property type="project" value="TreeGrafter"/>
</dbReference>
<feature type="transmembrane region" description="Helical" evidence="16">
    <location>
        <begin position="600"/>
        <end position="621"/>
    </location>
</feature>
<evidence type="ECO:0000256" key="4">
    <source>
        <dbReference type="ARBA" id="ARBA00022490"/>
    </source>
</evidence>
<evidence type="ECO:0000256" key="9">
    <source>
        <dbReference type="ARBA" id="ARBA00022837"/>
    </source>
</evidence>
<dbReference type="PRINTS" id="PR00205">
    <property type="entry name" value="CADHERIN"/>
</dbReference>
<dbReference type="InParanoid" id="A0A673CLT5"/>
<name>A0A673CLT5_9TELE</name>
<dbReference type="FunFam" id="2.60.40.60:FF:000019">
    <property type="entry name" value="Cadherin 2"/>
    <property type="match status" value="1"/>
</dbReference>
<dbReference type="FunFam" id="2.60.40.60:FF:000158">
    <property type="entry name" value="Dachsous cadherin-related 1"/>
    <property type="match status" value="1"/>
</dbReference>
<dbReference type="Ensembl" id="ENSSORT00005055553.1">
    <property type="protein sequence ID" value="ENSSORP00005054279.1"/>
    <property type="gene ID" value="ENSSORG00005024331.1"/>
</dbReference>
<dbReference type="InterPro" id="IPR020894">
    <property type="entry name" value="Cadherin_CS"/>
</dbReference>
<feature type="domain" description="Cadherin" evidence="18">
    <location>
        <begin position="499"/>
        <end position="587"/>
    </location>
</feature>
<keyword evidence="7 17" id="KW-0732">Signal</keyword>
<feature type="signal peptide" evidence="17">
    <location>
        <begin position="1"/>
        <end position="18"/>
    </location>
</feature>
<evidence type="ECO:0000256" key="10">
    <source>
        <dbReference type="ARBA" id="ARBA00022889"/>
    </source>
</evidence>
<dbReference type="PANTHER" id="PTHR24027">
    <property type="entry name" value="CADHERIN-23"/>
    <property type="match status" value="1"/>
</dbReference>
<dbReference type="Proteomes" id="UP000472271">
    <property type="component" value="Chromosome 7"/>
</dbReference>
<evidence type="ECO:0000256" key="15">
    <source>
        <dbReference type="SAM" id="MobiDB-lite"/>
    </source>
</evidence>
<keyword evidence="13" id="KW-0325">Glycoprotein</keyword>
<evidence type="ECO:0000256" key="1">
    <source>
        <dbReference type="ARBA" id="ARBA00004251"/>
    </source>
</evidence>
<dbReference type="Gene3D" id="2.60.40.60">
    <property type="entry name" value="Cadherins"/>
    <property type="match status" value="5"/>
</dbReference>
<dbReference type="SMART" id="SM00112">
    <property type="entry name" value="CA"/>
    <property type="match status" value="5"/>
</dbReference>
<dbReference type="InterPro" id="IPR002126">
    <property type="entry name" value="Cadherin-like_dom"/>
</dbReference>
<feature type="chain" id="PRO_5025546367" evidence="17">
    <location>
        <begin position="19"/>
        <end position="848"/>
    </location>
</feature>
<feature type="region of interest" description="Disordered" evidence="15">
    <location>
        <begin position="829"/>
        <end position="848"/>
    </location>
</feature>
<dbReference type="GO" id="GO:0005912">
    <property type="term" value="C:adherens junction"/>
    <property type="evidence" value="ECO:0007669"/>
    <property type="project" value="TreeGrafter"/>
</dbReference>
<dbReference type="GO" id="GO:0034332">
    <property type="term" value="P:adherens junction organization"/>
    <property type="evidence" value="ECO:0007669"/>
    <property type="project" value="TreeGrafter"/>
</dbReference>
<protein>
    <submittedName>
        <fullName evidence="19">Cadherin-13-like</fullName>
    </submittedName>
</protein>
<reference evidence="19" key="3">
    <citation type="submission" date="2025-09" db="UniProtKB">
        <authorList>
            <consortium name="Ensembl"/>
        </authorList>
    </citation>
    <scope>IDENTIFICATION</scope>
</reference>
<dbReference type="PROSITE" id="PS50268">
    <property type="entry name" value="CADHERIN_2"/>
    <property type="match status" value="5"/>
</dbReference>
<dbReference type="InterPro" id="IPR015919">
    <property type="entry name" value="Cadherin-like_sf"/>
</dbReference>
<keyword evidence="9 14" id="KW-0106">Calcium</keyword>
<dbReference type="PANTHER" id="PTHR24027:SF433">
    <property type="entry name" value="CADHERIN 27-RELATED"/>
    <property type="match status" value="1"/>
</dbReference>
<sequence length="848" mass="95363">MEIMHLCLFVMMCVDVHASSLPILHRQKRNWIIESFDIDEGYKGPIPYSLGPIKVEKNIRIFEIHGQGYDEEPKGVFQINKRTGELTVHRTIDFEQYKNFTLTFQAFRENRSIDTKLGIEITIKDSNDNPPLFESEKYENSIKESKAQGTKVVTVFAKDRDTTKEFRTFDLRIVSVTPKPSDLEFYLTQNDDTGSISFKGCLDHEKAEKYTIIVEAKDHGEIPLSSSCSVVINIEDGNNHLPVITGQTGSKRVKEGEKNVLVSRLQVLDEDTNGSSAWRAKYTIQGDSNSNFEIRTDPETNDGLLYVIEPLDYEQGSVRNVTVSVDNDIPYYSCKVLRRTTTGLWNVHTVGGSSVWTPHEASSINVTVTVEDVNEPPVFEKDYKKVIVAENVDTGKYLETFTATDNDFGSKNKVVYKKGKDPADWVVVDPVTGKITTKTTIDRESSFVNGSIYEVTIYAVDNGQPPLSATATLHLYVTDQNDNAPYLGNTTIYMCQSDGPSISNITAFDPDGHPYGGPFVFKLLGDVKGKWTVEPEKGYSVNLVKEPTVHSGHHELMMEVSDSQGKSSVHSFSVTVCKCSDVSRPNCYVRRSAGLIAPQALGIVFFTLLLFAGILLLAFLMSCKRQKFPIKYGESEQHLMKSNMEHKGNDCMVILPNPGFSNNNTQIITTTKTTFGASQGHSATHNRTVLEERSTREDVTRWSMRVKTRQGMSSTLGSLGQHRRGYEDRYNIKAWEHRINSGHYDALFRETMLNTLAKGMYKLQAPGEELGHYDPRVYAEEGVMESNYQLDAISMPDISFDPDLYRGLEAQFSTLTSICFPNAKSKQENHLNHVKTQSSEVSRITNYR</sequence>
<dbReference type="GO" id="GO:0044331">
    <property type="term" value="P:cell-cell adhesion mediated by cadherin"/>
    <property type="evidence" value="ECO:0007669"/>
    <property type="project" value="TreeGrafter"/>
</dbReference>
<evidence type="ECO:0000256" key="5">
    <source>
        <dbReference type="ARBA" id="ARBA00022692"/>
    </source>
</evidence>
<organism evidence="19 20">
    <name type="scientific">Sphaeramia orbicularis</name>
    <name type="common">orbiculate cardinalfish</name>
    <dbReference type="NCBI Taxonomy" id="375764"/>
    <lineage>
        <taxon>Eukaryota</taxon>
        <taxon>Metazoa</taxon>
        <taxon>Chordata</taxon>
        <taxon>Craniata</taxon>
        <taxon>Vertebrata</taxon>
        <taxon>Euteleostomi</taxon>
        <taxon>Actinopterygii</taxon>
        <taxon>Neopterygii</taxon>
        <taxon>Teleostei</taxon>
        <taxon>Neoteleostei</taxon>
        <taxon>Acanthomorphata</taxon>
        <taxon>Gobiaria</taxon>
        <taxon>Kurtiformes</taxon>
        <taxon>Apogonoidei</taxon>
        <taxon>Apogonidae</taxon>
        <taxon>Apogoninae</taxon>
        <taxon>Sphaeramia</taxon>
    </lineage>
</organism>
<evidence type="ECO:0000256" key="17">
    <source>
        <dbReference type="SAM" id="SignalP"/>
    </source>
</evidence>
<evidence type="ECO:0000256" key="2">
    <source>
        <dbReference type="ARBA" id="ARBA00004496"/>
    </source>
</evidence>
<comment type="subcellular location">
    <subcellularLocation>
        <location evidence="1">Cell membrane</location>
        <topology evidence="1">Single-pass type I membrane protein</topology>
    </subcellularLocation>
    <subcellularLocation>
        <location evidence="2">Cytoplasm</location>
    </subcellularLocation>
</comment>
<evidence type="ECO:0000256" key="8">
    <source>
        <dbReference type="ARBA" id="ARBA00022737"/>
    </source>
</evidence>
<evidence type="ECO:0000259" key="18">
    <source>
        <dbReference type="PROSITE" id="PS50268"/>
    </source>
</evidence>
<evidence type="ECO:0000256" key="13">
    <source>
        <dbReference type="ARBA" id="ARBA00023180"/>
    </source>
</evidence>
<feature type="domain" description="Cadherin" evidence="18">
    <location>
        <begin position="134"/>
        <end position="244"/>
    </location>
</feature>
<dbReference type="OrthoDB" id="9045962at2759"/>
<evidence type="ECO:0000256" key="6">
    <source>
        <dbReference type="ARBA" id="ARBA00022723"/>
    </source>
</evidence>
<dbReference type="GO" id="GO:0045296">
    <property type="term" value="F:cadherin binding"/>
    <property type="evidence" value="ECO:0007669"/>
    <property type="project" value="TreeGrafter"/>
</dbReference>
<dbReference type="GO" id="GO:0000902">
    <property type="term" value="P:cell morphogenesis"/>
    <property type="evidence" value="ECO:0007669"/>
    <property type="project" value="TreeGrafter"/>
</dbReference>
<dbReference type="Pfam" id="PF00028">
    <property type="entry name" value="Cadherin"/>
    <property type="match status" value="3"/>
</dbReference>
<reference evidence="19" key="1">
    <citation type="submission" date="2019-06" db="EMBL/GenBank/DDBJ databases">
        <authorList>
            <consortium name="Wellcome Sanger Institute Data Sharing"/>
        </authorList>
    </citation>
    <scope>NUCLEOTIDE SEQUENCE [LARGE SCALE GENOMIC DNA]</scope>
</reference>
<gene>
    <name evidence="19" type="primary">LOC115423250</name>
</gene>
<evidence type="ECO:0000256" key="12">
    <source>
        <dbReference type="ARBA" id="ARBA00023136"/>
    </source>
</evidence>
<keyword evidence="12 16" id="KW-0472">Membrane</keyword>
<keyword evidence="6" id="KW-0479">Metal-binding</keyword>
<dbReference type="GO" id="GO:0007043">
    <property type="term" value="P:cell-cell junction assembly"/>
    <property type="evidence" value="ECO:0007669"/>
    <property type="project" value="TreeGrafter"/>
</dbReference>
<evidence type="ECO:0000256" key="7">
    <source>
        <dbReference type="ARBA" id="ARBA00022729"/>
    </source>
</evidence>
<accession>A0A673CLT5</accession>
<dbReference type="GO" id="GO:0016339">
    <property type="term" value="P:calcium-dependent cell-cell adhesion via plasma membrane cell adhesion molecules"/>
    <property type="evidence" value="ECO:0007669"/>
    <property type="project" value="TreeGrafter"/>
</dbReference>
<dbReference type="GO" id="GO:0005737">
    <property type="term" value="C:cytoplasm"/>
    <property type="evidence" value="ECO:0007669"/>
    <property type="project" value="UniProtKB-SubCell"/>
</dbReference>
<dbReference type="GO" id="GO:0007156">
    <property type="term" value="P:homophilic cell adhesion via plasma membrane adhesion molecules"/>
    <property type="evidence" value="ECO:0007669"/>
    <property type="project" value="InterPro"/>
</dbReference>
<dbReference type="FunFam" id="2.60.40.60:FF:000011">
    <property type="entry name" value="Cadherin 1"/>
    <property type="match status" value="1"/>
</dbReference>
<dbReference type="CDD" id="cd11304">
    <property type="entry name" value="Cadherin_repeat"/>
    <property type="match status" value="4"/>
</dbReference>
<reference evidence="19" key="2">
    <citation type="submission" date="2025-08" db="UniProtKB">
        <authorList>
            <consortium name="Ensembl"/>
        </authorList>
    </citation>
    <scope>IDENTIFICATION</scope>
</reference>
<dbReference type="FunFam" id="2.60.40.60:FF:000095">
    <property type="entry name" value="Cadherin 13"/>
    <property type="match status" value="1"/>
</dbReference>
<evidence type="ECO:0000256" key="11">
    <source>
        <dbReference type="ARBA" id="ARBA00022989"/>
    </source>
</evidence>
<dbReference type="GO" id="GO:0005509">
    <property type="term" value="F:calcium ion binding"/>
    <property type="evidence" value="ECO:0007669"/>
    <property type="project" value="UniProtKB-UniRule"/>
</dbReference>
<keyword evidence="3" id="KW-1003">Cell membrane</keyword>
<feature type="domain" description="Cadherin" evidence="18">
    <location>
        <begin position="262"/>
        <end position="379"/>
    </location>
</feature>
<keyword evidence="8" id="KW-0677">Repeat</keyword>
<keyword evidence="5 16" id="KW-0812">Transmembrane</keyword>
<evidence type="ECO:0000256" key="14">
    <source>
        <dbReference type="PROSITE-ProRule" id="PRU00043"/>
    </source>
</evidence>
<dbReference type="GO" id="GO:0016477">
    <property type="term" value="P:cell migration"/>
    <property type="evidence" value="ECO:0007669"/>
    <property type="project" value="TreeGrafter"/>
</dbReference>
<feature type="domain" description="Cadherin" evidence="18">
    <location>
        <begin position="380"/>
        <end position="487"/>
    </location>
</feature>
<proteinExistence type="predicted"/>
<dbReference type="PROSITE" id="PS00232">
    <property type="entry name" value="CADHERIN_1"/>
    <property type="match status" value="2"/>
</dbReference>
<dbReference type="AlphaFoldDB" id="A0A673CLT5"/>
<evidence type="ECO:0000313" key="19">
    <source>
        <dbReference type="Ensembl" id="ENSSORP00005054279.1"/>
    </source>
</evidence>
<keyword evidence="20" id="KW-1185">Reference proteome</keyword>
<dbReference type="InterPro" id="IPR039808">
    <property type="entry name" value="Cadherin"/>
</dbReference>
<evidence type="ECO:0000256" key="16">
    <source>
        <dbReference type="SAM" id="Phobius"/>
    </source>
</evidence>
<keyword evidence="11 16" id="KW-1133">Transmembrane helix</keyword>
<keyword evidence="4" id="KW-0963">Cytoplasm</keyword>
<dbReference type="GeneID" id="115423250"/>
<feature type="compositionally biased region" description="Polar residues" evidence="15">
    <location>
        <begin position="834"/>
        <end position="848"/>
    </location>
</feature>
<dbReference type="RefSeq" id="XP_029995889.1">
    <property type="nucleotide sequence ID" value="XM_030140029.1"/>
</dbReference>
<keyword evidence="10" id="KW-0130">Cell adhesion</keyword>
<evidence type="ECO:0000313" key="20">
    <source>
        <dbReference type="Proteomes" id="UP000472271"/>
    </source>
</evidence>
<feature type="domain" description="Cadherin" evidence="18">
    <location>
        <begin position="33"/>
        <end position="133"/>
    </location>
</feature>
<dbReference type="GO" id="GO:0016342">
    <property type="term" value="C:catenin complex"/>
    <property type="evidence" value="ECO:0007669"/>
    <property type="project" value="TreeGrafter"/>
</dbReference>
<dbReference type="GO" id="GO:0060027">
    <property type="term" value="P:convergent extension involved in gastrulation"/>
    <property type="evidence" value="ECO:0007669"/>
    <property type="project" value="UniProtKB-ARBA"/>
</dbReference>